<reference evidence="2" key="2">
    <citation type="journal article" date="2015" name="Fish Shellfish Immunol.">
        <title>Early steps in the European eel (Anguilla anguilla)-Vibrio vulnificus interaction in the gills: Role of the RtxA13 toxin.</title>
        <authorList>
            <person name="Callol A."/>
            <person name="Pajuelo D."/>
            <person name="Ebbesson L."/>
            <person name="Teles M."/>
            <person name="MacKenzie S."/>
            <person name="Amaro C."/>
        </authorList>
    </citation>
    <scope>NUCLEOTIDE SEQUENCE</scope>
</reference>
<proteinExistence type="predicted"/>
<accession>A0A0E9TP07</accession>
<protein>
    <submittedName>
        <fullName evidence="2">Uncharacterized protein</fullName>
    </submittedName>
</protein>
<evidence type="ECO:0000256" key="1">
    <source>
        <dbReference type="SAM" id="MobiDB-lite"/>
    </source>
</evidence>
<dbReference type="Gene3D" id="3.30.420.10">
    <property type="entry name" value="Ribonuclease H-like superfamily/Ribonuclease H"/>
    <property type="match status" value="1"/>
</dbReference>
<sequence length="73" mass="8215">MAQSISRLKSDRKSVEGTDDQDSPAGPRNLQDLKTICVEEWAKITPDHCDRLASSYRKRLEAVTANKGFSTKY</sequence>
<dbReference type="GO" id="GO:0003676">
    <property type="term" value="F:nucleic acid binding"/>
    <property type="evidence" value="ECO:0007669"/>
    <property type="project" value="InterPro"/>
</dbReference>
<name>A0A0E9TP07_ANGAN</name>
<organism evidence="2">
    <name type="scientific">Anguilla anguilla</name>
    <name type="common">European freshwater eel</name>
    <name type="synonym">Muraena anguilla</name>
    <dbReference type="NCBI Taxonomy" id="7936"/>
    <lineage>
        <taxon>Eukaryota</taxon>
        <taxon>Metazoa</taxon>
        <taxon>Chordata</taxon>
        <taxon>Craniata</taxon>
        <taxon>Vertebrata</taxon>
        <taxon>Euteleostomi</taxon>
        <taxon>Actinopterygii</taxon>
        <taxon>Neopterygii</taxon>
        <taxon>Teleostei</taxon>
        <taxon>Anguilliformes</taxon>
        <taxon>Anguillidae</taxon>
        <taxon>Anguilla</taxon>
    </lineage>
</organism>
<reference evidence="2" key="1">
    <citation type="submission" date="2014-11" db="EMBL/GenBank/DDBJ databases">
        <authorList>
            <person name="Amaro Gonzalez C."/>
        </authorList>
    </citation>
    <scope>NUCLEOTIDE SEQUENCE</scope>
</reference>
<feature type="region of interest" description="Disordered" evidence="1">
    <location>
        <begin position="1"/>
        <end position="31"/>
    </location>
</feature>
<dbReference type="InterPro" id="IPR036397">
    <property type="entry name" value="RNaseH_sf"/>
</dbReference>
<evidence type="ECO:0000313" key="2">
    <source>
        <dbReference type="EMBL" id="JAH55207.1"/>
    </source>
</evidence>
<dbReference type="AlphaFoldDB" id="A0A0E9TP07"/>
<dbReference type="EMBL" id="GBXM01053370">
    <property type="protein sequence ID" value="JAH55207.1"/>
    <property type="molecule type" value="Transcribed_RNA"/>
</dbReference>